<comment type="subunit">
    <text evidence="6">Part of the 50S ribosomal subunit. Contacts protein L29, and trigger factor when it is bound to the ribosome.</text>
</comment>
<dbReference type="GO" id="GO:0003735">
    <property type="term" value="F:structural constituent of ribosome"/>
    <property type="evidence" value="ECO:0007669"/>
    <property type="project" value="InterPro"/>
</dbReference>
<keyword evidence="3 6" id="KW-0694">RNA-binding</keyword>
<dbReference type="Proteomes" id="UP000027284">
    <property type="component" value="Unassembled WGS sequence"/>
</dbReference>
<dbReference type="Pfam" id="PF00276">
    <property type="entry name" value="Ribosomal_L23"/>
    <property type="match status" value="1"/>
</dbReference>
<dbReference type="EMBL" id="JMFG01000005">
    <property type="protein sequence ID" value="KDA54649.1"/>
    <property type="molecule type" value="Genomic_DNA"/>
</dbReference>
<dbReference type="InterPro" id="IPR001014">
    <property type="entry name" value="Ribosomal_uL23_CS"/>
</dbReference>
<keyword evidence="2 6" id="KW-0699">rRNA-binding</keyword>
<dbReference type="NCBIfam" id="NF004359">
    <property type="entry name" value="PRK05738.1-3"/>
    <property type="match status" value="1"/>
</dbReference>
<evidence type="ECO:0000256" key="7">
    <source>
        <dbReference type="RuleBase" id="RU003934"/>
    </source>
</evidence>
<evidence type="ECO:0000256" key="3">
    <source>
        <dbReference type="ARBA" id="ARBA00022884"/>
    </source>
</evidence>
<dbReference type="GO" id="GO:0019843">
    <property type="term" value="F:rRNA binding"/>
    <property type="evidence" value="ECO:0007669"/>
    <property type="project" value="UniProtKB-UniRule"/>
</dbReference>
<evidence type="ECO:0000313" key="8">
    <source>
        <dbReference type="EMBL" id="KDA54649.1"/>
    </source>
</evidence>
<evidence type="ECO:0000256" key="1">
    <source>
        <dbReference type="ARBA" id="ARBA00006700"/>
    </source>
</evidence>
<dbReference type="Gene3D" id="3.30.70.330">
    <property type="match status" value="1"/>
</dbReference>
<dbReference type="GO" id="GO:1990904">
    <property type="term" value="C:ribonucleoprotein complex"/>
    <property type="evidence" value="ECO:0007669"/>
    <property type="project" value="UniProtKB-KW"/>
</dbReference>
<comment type="similarity">
    <text evidence="1 6 7">Belongs to the universal ribosomal protein uL23 family.</text>
</comment>
<protein>
    <recommendedName>
        <fullName evidence="6">Large ribosomal subunit protein uL23</fullName>
    </recommendedName>
</protein>
<evidence type="ECO:0000256" key="2">
    <source>
        <dbReference type="ARBA" id="ARBA00022730"/>
    </source>
</evidence>
<dbReference type="GO" id="GO:0006412">
    <property type="term" value="P:translation"/>
    <property type="evidence" value="ECO:0007669"/>
    <property type="project" value="UniProtKB-UniRule"/>
</dbReference>
<keyword evidence="9" id="KW-1185">Reference proteome</keyword>
<dbReference type="OrthoDB" id="9793353at2"/>
<dbReference type="AlphaFoldDB" id="A0A062XYX9"/>
<evidence type="ECO:0000256" key="5">
    <source>
        <dbReference type="ARBA" id="ARBA00023274"/>
    </source>
</evidence>
<keyword evidence="4 6" id="KW-0689">Ribosomal protein</keyword>
<dbReference type="HAMAP" id="MF_01369_B">
    <property type="entry name" value="Ribosomal_uL23_B"/>
    <property type="match status" value="1"/>
</dbReference>
<evidence type="ECO:0000256" key="6">
    <source>
        <dbReference type="HAMAP-Rule" id="MF_01369"/>
    </source>
</evidence>
<comment type="function">
    <text evidence="6">One of the early assembly proteins it binds 23S rRNA. One of the proteins that surrounds the polypeptide exit tunnel on the outside of the ribosome. Forms the main docking site for trigger factor binding to the ribosome.</text>
</comment>
<dbReference type="InterPro" id="IPR013025">
    <property type="entry name" value="Ribosomal_uL23-like"/>
</dbReference>
<organism evidence="8 9">
    <name type="scientific">Thermoanaerobaculum aquaticum</name>
    <dbReference type="NCBI Taxonomy" id="1312852"/>
    <lineage>
        <taxon>Bacteria</taxon>
        <taxon>Pseudomonadati</taxon>
        <taxon>Acidobacteriota</taxon>
        <taxon>Thermoanaerobaculia</taxon>
        <taxon>Thermoanaerobaculales</taxon>
        <taxon>Thermoanaerobaculaceae</taxon>
        <taxon>Thermoanaerobaculum</taxon>
    </lineage>
</organism>
<reference evidence="8 9" key="1">
    <citation type="submission" date="2014-04" db="EMBL/GenBank/DDBJ databases">
        <title>The Genome Sequence of Thermoanaerobaculum aquaticum MP-01, The First Cultivated Group 23 Acidobacterium.</title>
        <authorList>
            <person name="Stamps B.W."/>
            <person name="Losey N.A."/>
            <person name="Lawson P.A."/>
            <person name="Stevenson B.S."/>
        </authorList>
    </citation>
    <scope>NUCLEOTIDE SEQUENCE [LARGE SCALE GENOMIC DNA]</scope>
    <source>
        <strain evidence="8 9">MP-01</strain>
    </source>
</reference>
<dbReference type="STRING" id="1312852.EG19_09490"/>
<dbReference type="NCBIfam" id="NF004363">
    <property type="entry name" value="PRK05738.2-4"/>
    <property type="match status" value="1"/>
</dbReference>
<dbReference type="GO" id="GO:0005840">
    <property type="term" value="C:ribosome"/>
    <property type="evidence" value="ECO:0007669"/>
    <property type="project" value="UniProtKB-KW"/>
</dbReference>
<dbReference type="SUPFAM" id="SSF54189">
    <property type="entry name" value="Ribosomal proteins S24e, L23 and L15e"/>
    <property type="match status" value="1"/>
</dbReference>
<sequence length="97" mass="11205">MKDPREIIVRPLITEKTSALQEQANVLCFEVAPEANKIEIRQAVEKLFGVKVVSVQVVNMRGKLRRYGRFSGFRPDWRKAYVRLAPGEKAPEFFEKV</sequence>
<dbReference type="PROSITE" id="PS00050">
    <property type="entry name" value="RIBOSOMAL_L23"/>
    <property type="match status" value="1"/>
</dbReference>
<dbReference type="InterPro" id="IPR012678">
    <property type="entry name" value="Ribosomal_uL23/eL15/eS24_sf"/>
</dbReference>
<proteinExistence type="inferred from homology"/>
<accession>A0A062XYX9</accession>
<gene>
    <name evidence="6" type="primary">rplW</name>
    <name evidence="8" type="ORF">EG19_09490</name>
</gene>
<dbReference type="InterPro" id="IPR012677">
    <property type="entry name" value="Nucleotide-bd_a/b_plait_sf"/>
</dbReference>
<name>A0A062XYX9_9BACT</name>
<comment type="caution">
    <text evidence="8">The sequence shown here is derived from an EMBL/GenBank/DDBJ whole genome shotgun (WGS) entry which is preliminary data.</text>
</comment>
<dbReference type="PANTHER" id="PTHR11620">
    <property type="entry name" value="60S RIBOSOMAL PROTEIN L23A"/>
    <property type="match status" value="1"/>
</dbReference>
<keyword evidence="5 6" id="KW-0687">Ribonucleoprotein</keyword>
<evidence type="ECO:0000256" key="4">
    <source>
        <dbReference type="ARBA" id="ARBA00022980"/>
    </source>
</evidence>
<dbReference type="RefSeq" id="WP_038046764.1">
    <property type="nucleotide sequence ID" value="NZ_JMFG01000005.1"/>
</dbReference>
<evidence type="ECO:0000313" key="9">
    <source>
        <dbReference type="Proteomes" id="UP000027284"/>
    </source>
</evidence>
<dbReference type="NCBIfam" id="NF004366">
    <property type="entry name" value="PRK05738.3-2"/>
    <property type="match status" value="1"/>
</dbReference>
<dbReference type="FunFam" id="3.30.70.330:FF:000001">
    <property type="entry name" value="50S ribosomal protein L23"/>
    <property type="match status" value="1"/>
</dbReference>